<evidence type="ECO:0008006" key="3">
    <source>
        <dbReference type="Google" id="ProtNLM"/>
    </source>
</evidence>
<comment type="caution">
    <text evidence="1">The sequence shown here is derived from an EMBL/GenBank/DDBJ whole genome shotgun (WGS) entry which is preliminary data.</text>
</comment>
<dbReference type="AlphaFoldDB" id="A0ABD0L5N0"/>
<dbReference type="Proteomes" id="UP001519460">
    <property type="component" value="Unassembled WGS sequence"/>
</dbReference>
<protein>
    <recommendedName>
        <fullName evidence="3">Ig-like domain-containing protein</fullName>
    </recommendedName>
</protein>
<evidence type="ECO:0000313" key="1">
    <source>
        <dbReference type="EMBL" id="KAK7494670.1"/>
    </source>
</evidence>
<sequence length="270" mass="29735">MVCARAVRERDEGRYLCRVTTSDGRIIMQDHVDLFVHFSVEEVSISLDGNQLLFLPRDITSTAGDHVMTCTVSSLAPGISMVVTHGNESMTLAPNVTGTADMEAGDGGQTLYRATLTAHVTFADRGPLYNWGWLGCEATPRGITGAVTFRKAVEVYVEGTRVVSCIPTVHSVGDLYVQLLCFVTFSHINTDISQYYWVYASTGQVIYPGQTNALHDEAFDVKVLNSTTALLRLELYELLPLHVSPGIYLMTSTLDGRLFLEKVPLTLRHV</sequence>
<reference evidence="1 2" key="1">
    <citation type="journal article" date="2023" name="Sci. Data">
        <title>Genome assembly of the Korean intertidal mud-creeper Batillaria attramentaria.</title>
        <authorList>
            <person name="Patra A.K."/>
            <person name="Ho P.T."/>
            <person name="Jun S."/>
            <person name="Lee S.J."/>
            <person name="Kim Y."/>
            <person name="Won Y.J."/>
        </authorList>
    </citation>
    <scope>NUCLEOTIDE SEQUENCE [LARGE SCALE GENOMIC DNA]</scope>
    <source>
        <strain evidence="1">Wonlab-2016</strain>
    </source>
</reference>
<organism evidence="1 2">
    <name type="scientific">Batillaria attramentaria</name>
    <dbReference type="NCBI Taxonomy" id="370345"/>
    <lineage>
        <taxon>Eukaryota</taxon>
        <taxon>Metazoa</taxon>
        <taxon>Spiralia</taxon>
        <taxon>Lophotrochozoa</taxon>
        <taxon>Mollusca</taxon>
        <taxon>Gastropoda</taxon>
        <taxon>Caenogastropoda</taxon>
        <taxon>Sorbeoconcha</taxon>
        <taxon>Cerithioidea</taxon>
        <taxon>Batillariidae</taxon>
        <taxon>Batillaria</taxon>
    </lineage>
</organism>
<accession>A0ABD0L5N0</accession>
<evidence type="ECO:0000313" key="2">
    <source>
        <dbReference type="Proteomes" id="UP001519460"/>
    </source>
</evidence>
<keyword evidence="2" id="KW-1185">Reference proteome</keyword>
<dbReference type="EMBL" id="JACVVK020000081">
    <property type="protein sequence ID" value="KAK7494670.1"/>
    <property type="molecule type" value="Genomic_DNA"/>
</dbReference>
<gene>
    <name evidence="1" type="ORF">BaRGS_00014068</name>
</gene>
<proteinExistence type="predicted"/>
<name>A0ABD0L5N0_9CAEN</name>